<dbReference type="AlphaFoldDB" id="A0A0C2M3K4"/>
<protein>
    <submittedName>
        <fullName evidence="3">Uridine nucleosidase 1</fullName>
    </submittedName>
</protein>
<reference evidence="3 4" key="1">
    <citation type="journal article" date="2014" name="Genome Biol. Evol.">
        <title>The genome of the myxosporean Thelohanellus kitauei shows adaptations to nutrient acquisition within its fish host.</title>
        <authorList>
            <person name="Yang Y."/>
            <person name="Xiong J."/>
            <person name="Zhou Z."/>
            <person name="Huo F."/>
            <person name="Miao W."/>
            <person name="Ran C."/>
            <person name="Liu Y."/>
            <person name="Zhang J."/>
            <person name="Feng J."/>
            <person name="Wang M."/>
            <person name="Wang M."/>
            <person name="Wang L."/>
            <person name="Yao B."/>
        </authorList>
    </citation>
    <scope>NUCLEOTIDE SEQUENCE [LARGE SCALE GENOMIC DNA]</scope>
    <source>
        <strain evidence="3">Wuqing</strain>
    </source>
</reference>
<dbReference type="GO" id="GO:0016799">
    <property type="term" value="F:hydrolase activity, hydrolyzing N-glycosyl compounds"/>
    <property type="evidence" value="ECO:0007669"/>
    <property type="project" value="InterPro"/>
</dbReference>
<dbReference type="PANTHER" id="PTHR46190:SF1">
    <property type="entry name" value="SI:CH211-201H21.5"/>
    <property type="match status" value="1"/>
</dbReference>
<evidence type="ECO:0000313" key="3">
    <source>
        <dbReference type="EMBL" id="KII61600.1"/>
    </source>
</evidence>
<comment type="caution">
    <text evidence="3">The sequence shown here is derived from an EMBL/GenBank/DDBJ whole genome shotgun (WGS) entry which is preliminary data.</text>
</comment>
<dbReference type="PANTHER" id="PTHR46190">
    <property type="entry name" value="SI:CH211-201H21.5-RELATED"/>
    <property type="match status" value="1"/>
</dbReference>
<dbReference type="InterPro" id="IPR001910">
    <property type="entry name" value="Inosine/uridine_hydrolase_dom"/>
</dbReference>
<name>A0A0C2M3K4_THEKT</name>
<comment type="similarity">
    <text evidence="1">Belongs to the IUNH family.</text>
</comment>
<dbReference type="Proteomes" id="UP000031668">
    <property type="component" value="Unassembled WGS sequence"/>
</dbReference>
<evidence type="ECO:0000256" key="1">
    <source>
        <dbReference type="ARBA" id="ARBA00009176"/>
    </source>
</evidence>
<sequence>MKVIVDTDVGIDDALSITFLSACKDVEIVAITLVPGNAQMEGVASIFWVFKIIIIGRLIESDGYFGPNALGEIELPKQEVSVNRDMSSVEALIHYSKKYPKQIHGVFIGPLTNLALAFLIDNEFPSRLASINIMGGDRSDKTLKNATEFAEFNAWCDPPAFVILKECISKINIPITIVDWETCWTTHLPFSLVESIKNLNLQKSKKNKHIDFFDIFYDKTNKYIQRSYYESGILATDLYVAVGLINRSIFKTIKKVNITNVDISGERIGHVDFEEHPNGSLDLVYEVDTELMAKLIFNTIAGVDQY</sequence>
<dbReference type="OrthoDB" id="432381at2759"/>
<proteinExistence type="inferred from homology"/>
<dbReference type="InterPro" id="IPR052775">
    <property type="entry name" value="IUN_hydrolase"/>
</dbReference>
<keyword evidence="4" id="KW-1185">Reference proteome</keyword>
<accession>A0A0C2M3K4</accession>
<dbReference type="EMBL" id="JWZT01005319">
    <property type="protein sequence ID" value="KII61600.1"/>
    <property type="molecule type" value="Genomic_DNA"/>
</dbReference>
<evidence type="ECO:0000313" key="4">
    <source>
        <dbReference type="Proteomes" id="UP000031668"/>
    </source>
</evidence>
<evidence type="ECO:0000259" key="2">
    <source>
        <dbReference type="Pfam" id="PF01156"/>
    </source>
</evidence>
<dbReference type="Pfam" id="PF01156">
    <property type="entry name" value="IU_nuc_hydro"/>
    <property type="match status" value="1"/>
</dbReference>
<gene>
    <name evidence="3" type="ORF">RF11_07522</name>
</gene>
<dbReference type="Gene3D" id="3.90.245.10">
    <property type="entry name" value="Ribonucleoside hydrolase-like"/>
    <property type="match status" value="1"/>
</dbReference>
<organism evidence="3 4">
    <name type="scientific">Thelohanellus kitauei</name>
    <name type="common">Myxosporean</name>
    <dbReference type="NCBI Taxonomy" id="669202"/>
    <lineage>
        <taxon>Eukaryota</taxon>
        <taxon>Metazoa</taxon>
        <taxon>Cnidaria</taxon>
        <taxon>Myxozoa</taxon>
        <taxon>Myxosporea</taxon>
        <taxon>Bivalvulida</taxon>
        <taxon>Platysporina</taxon>
        <taxon>Myxobolidae</taxon>
        <taxon>Thelohanellus</taxon>
    </lineage>
</organism>
<dbReference type="InterPro" id="IPR036452">
    <property type="entry name" value="Ribo_hydro-like"/>
</dbReference>
<feature type="domain" description="Inosine/uridine-preferring nucleoside hydrolase" evidence="2">
    <location>
        <begin position="3"/>
        <end position="290"/>
    </location>
</feature>
<dbReference type="SUPFAM" id="SSF53590">
    <property type="entry name" value="Nucleoside hydrolase"/>
    <property type="match status" value="1"/>
</dbReference>